<comment type="caution">
    <text evidence="2">The sequence shown here is derived from an EMBL/GenBank/DDBJ whole genome shotgun (WGS) entry which is preliminary data.</text>
</comment>
<protein>
    <submittedName>
        <fullName evidence="2">Protein LURP-one-related like</fullName>
    </submittedName>
</protein>
<name>A0AAD7L2A7_QUISA</name>
<evidence type="ECO:0000313" key="2">
    <source>
        <dbReference type="EMBL" id="KAJ7950077.1"/>
    </source>
</evidence>
<proteinExistence type="inferred from homology"/>
<organism evidence="2 3">
    <name type="scientific">Quillaja saponaria</name>
    <name type="common">Soap bark tree</name>
    <dbReference type="NCBI Taxonomy" id="32244"/>
    <lineage>
        <taxon>Eukaryota</taxon>
        <taxon>Viridiplantae</taxon>
        <taxon>Streptophyta</taxon>
        <taxon>Embryophyta</taxon>
        <taxon>Tracheophyta</taxon>
        <taxon>Spermatophyta</taxon>
        <taxon>Magnoliopsida</taxon>
        <taxon>eudicotyledons</taxon>
        <taxon>Gunneridae</taxon>
        <taxon>Pentapetalae</taxon>
        <taxon>rosids</taxon>
        <taxon>fabids</taxon>
        <taxon>Fabales</taxon>
        <taxon>Quillajaceae</taxon>
        <taxon>Quillaja</taxon>
    </lineage>
</organism>
<dbReference type="SUPFAM" id="SSF54518">
    <property type="entry name" value="Tubby C-terminal domain-like"/>
    <property type="match status" value="1"/>
</dbReference>
<gene>
    <name evidence="2" type="ORF">O6P43_026315</name>
</gene>
<comment type="similarity">
    <text evidence="1">Belongs to the LOR family.</text>
</comment>
<dbReference type="InterPro" id="IPR007612">
    <property type="entry name" value="LOR"/>
</dbReference>
<dbReference type="Pfam" id="PF04525">
    <property type="entry name" value="LOR"/>
    <property type="match status" value="1"/>
</dbReference>
<dbReference type="Gene3D" id="2.40.160.200">
    <property type="entry name" value="LURP1-related"/>
    <property type="match status" value="1"/>
</dbReference>
<accession>A0AAD7L2A7</accession>
<dbReference type="PANTHER" id="PTHR31087">
    <property type="match status" value="1"/>
</dbReference>
<reference evidence="2" key="1">
    <citation type="journal article" date="2023" name="Science">
        <title>Elucidation of the pathway for biosynthesis of saponin adjuvants from the soapbark tree.</title>
        <authorList>
            <person name="Reed J."/>
            <person name="Orme A."/>
            <person name="El-Demerdash A."/>
            <person name="Owen C."/>
            <person name="Martin L.B.B."/>
            <person name="Misra R.C."/>
            <person name="Kikuchi S."/>
            <person name="Rejzek M."/>
            <person name="Martin A.C."/>
            <person name="Harkess A."/>
            <person name="Leebens-Mack J."/>
            <person name="Louveau T."/>
            <person name="Stephenson M.J."/>
            <person name="Osbourn A."/>
        </authorList>
    </citation>
    <scope>NUCLEOTIDE SEQUENCE</scope>
    <source>
        <strain evidence="2">S10</strain>
    </source>
</reference>
<dbReference type="InterPro" id="IPR025659">
    <property type="entry name" value="Tubby-like_C"/>
</dbReference>
<dbReference type="KEGG" id="qsa:O6P43_026315"/>
<evidence type="ECO:0000256" key="1">
    <source>
        <dbReference type="ARBA" id="ARBA00005437"/>
    </source>
</evidence>
<dbReference type="EMBL" id="JARAOO010000011">
    <property type="protein sequence ID" value="KAJ7950077.1"/>
    <property type="molecule type" value="Genomic_DNA"/>
</dbReference>
<dbReference type="PANTHER" id="PTHR31087:SF58">
    <property type="entry name" value="OS07G0230700 PROTEIN"/>
    <property type="match status" value="1"/>
</dbReference>
<dbReference type="InterPro" id="IPR038595">
    <property type="entry name" value="LOR_sf"/>
</dbReference>
<sequence>MLPGPSPPAYTAMSNPVVVVSPDYSSPNPVNLTMVKKLLNVSDAHFAVTDVNGTLIFKIKGAVLNFRERRILVDAAGTPVASLKSKLLTAHKRWQVFRGDSVDPEDLLFSARMAHMFQDRTEFDVFLAGNTTEDLCDFKIIGSWLERSCTVLTGNGSAVLARMDRKNGAQSVVMGKDSFLVTVNPHVDYAFIVALMAILNEHEGSVDD</sequence>
<dbReference type="Proteomes" id="UP001163823">
    <property type="component" value="Chromosome 11"/>
</dbReference>
<evidence type="ECO:0000313" key="3">
    <source>
        <dbReference type="Proteomes" id="UP001163823"/>
    </source>
</evidence>
<keyword evidence="3" id="KW-1185">Reference proteome</keyword>
<dbReference type="AlphaFoldDB" id="A0AAD7L2A7"/>